<dbReference type="Proteomes" id="UP001156905">
    <property type="component" value="Unassembled WGS sequence"/>
</dbReference>
<evidence type="ECO:0000313" key="2">
    <source>
        <dbReference type="Proteomes" id="UP001156905"/>
    </source>
</evidence>
<protein>
    <submittedName>
        <fullName evidence="1">Uncharacterized protein</fullName>
    </submittedName>
</protein>
<keyword evidence="2" id="KW-1185">Reference proteome</keyword>
<comment type="caution">
    <text evidence="1">The sequence shown here is derived from an EMBL/GenBank/DDBJ whole genome shotgun (WGS) entry which is preliminary data.</text>
</comment>
<proteinExistence type="predicted"/>
<reference evidence="2" key="1">
    <citation type="journal article" date="2019" name="Int. J. Syst. Evol. Microbiol.">
        <title>The Global Catalogue of Microorganisms (GCM) 10K type strain sequencing project: providing services to taxonomists for standard genome sequencing and annotation.</title>
        <authorList>
            <consortium name="The Broad Institute Genomics Platform"/>
            <consortium name="The Broad Institute Genome Sequencing Center for Infectious Disease"/>
            <person name="Wu L."/>
            <person name="Ma J."/>
        </authorList>
    </citation>
    <scope>NUCLEOTIDE SEQUENCE [LARGE SCALE GENOMIC DNA]</scope>
    <source>
        <strain evidence="2">NBRC 102520</strain>
    </source>
</reference>
<organism evidence="1 2">
    <name type="scientific">Bradyrhizobium iriomotense</name>
    <dbReference type="NCBI Taxonomy" id="441950"/>
    <lineage>
        <taxon>Bacteria</taxon>
        <taxon>Pseudomonadati</taxon>
        <taxon>Pseudomonadota</taxon>
        <taxon>Alphaproteobacteria</taxon>
        <taxon>Hyphomicrobiales</taxon>
        <taxon>Nitrobacteraceae</taxon>
        <taxon>Bradyrhizobium</taxon>
    </lineage>
</organism>
<evidence type="ECO:0000313" key="1">
    <source>
        <dbReference type="EMBL" id="GLR90650.1"/>
    </source>
</evidence>
<accession>A0ABQ6B8F0</accession>
<dbReference type="EMBL" id="BSOW01000036">
    <property type="protein sequence ID" value="GLR90650.1"/>
    <property type="molecule type" value="Genomic_DNA"/>
</dbReference>
<sequence length="68" mass="7782">MILREVGKKSKKEKRNEGVAVPWIYSSLNHAVARLSKKIDGVPPHFTLRHDPEECEAVFRKDHAQTTT</sequence>
<gene>
    <name evidence="1" type="ORF">GCM10007857_73650</name>
</gene>
<name>A0ABQ6B8F0_9BRAD</name>